<reference evidence="1 2" key="1">
    <citation type="journal article" date="2021" name="Hortic Res">
        <title>Chromosome-scale assembly of the Dendrobium chrysotoxum genome enhances the understanding of orchid evolution.</title>
        <authorList>
            <person name="Zhang Y."/>
            <person name="Zhang G.Q."/>
            <person name="Zhang D."/>
            <person name="Liu X.D."/>
            <person name="Xu X.Y."/>
            <person name="Sun W.H."/>
            <person name="Yu X."/>
            <person name="Zhu X."/>
            <person name="Wang Z.W."/>
            <person name="Zhao X."/>
            <person name="Zhong W.Y."/>
            <person name="Chen H."/>
            <person name="Yin W.L."/>
            <person name="Huang T."/>
            <person name="Niu S.C."/>
            <person name="Liu Z.J."/>
        </authorList>
    </citation>
    <scope>NUCLEOTIDE SEQUENCE [LARGE SCALE GENOMIC DNA]</scope>
    <source>
        <strain evidence="1">Lindl</strain>
    </source>
</reference>
<evidence type="ECO:0000313" key="1">
    <source>
        <dbReference type="EMBL" id="KAH0470727.1"/>
    </source>
</evidence>
<protein>
    <submittedName>
        <fullName evidence="1">Uncharacterized protein</fullName>
    </submittedName>
</protein>
<evidence type="ECO:0000313" key="2">
    <source>
        <dbReference type="Proteomes" id="UP000775213"/>
    </source>
</evidence>
<dbReference type="EMBL" id="JAGFBR010000001">
    <property type="protein sequence ID" value="KAH0470727.1"/>
    <property type="molecule type" value="Genomic_DNA"/>
</dbReference>
<keyword evidence="2" id="KW-1185">Reference proteome</keyword>
<name>A0AAV7HPL9_DENCH</name>
<comment type="caution">
    <text evidence="1">The sequence shown here is derived from an EMBL/GenBank/DDBJ whole genome shotgun (WGS) entry which is preliminary data.</text>
</comment>
<dbReference type="AlphaFoldDB" id="A0AAV7HPL9"/>
<dbReference type="Proteomes" id="UP000775213">
    <property type="component" value="Unassembled WGS sequence"/>
</dbReference>
<organism evidence="1 2">
    <name type="scientific">Dendrobium chrysotoxum</name>
    <name type="common">Orchid</name>
    <dbReference type="NCBI Taxonomy" id="161865"/>
    <lineage>
        <taxon>Eukaryota</taxon>
        <taxon>Viridiplantae</taxon>
        <taxon>Streptophyta</taxon>
        <taxon>Embryophyta</taxon>
        <taxon>Tracheophyta</taxon>
        <taxon>Spermatophyta</taxon>
        <taxon>Magnoliopsida</taxon>
        <taxon>Liliopsida</taxon>
        <taxon>Asparagales</taxon>
        <taxon>Orchidaceae</taxon>
        <taxon>Epidendroideae</taxon>
        <taxon>Malaxideae</taxon>
        <taxon>Dendrobiinae</taxon>
        <taxon>Dendrobium</taxon>
    </lineage>
</organism>
<sequence length="153" mass="16790">MELDLMGLLGQSASASSLMDSSAVVEDGGVDVKLELSLGLSSGETEPRKRARENDEAIIVKKPKLEGSVPYLLQVMPMVFLGPIGYCYAYIMPCWVPTSMEFFGNNMYEPRDNAGLALEMHGVAANDWQMEIARELSSPKSQNYGTSILQLFC</sequence>
<gene>
    <name evidence="1" type="ORF">IEQ34_000450</name>
</gene>
<accession>A0AAV7HPL9</accession>
<proteinExistence type="predicted"/>